<sequence length="627" mass="69929">MGTSWITLSTGWSLSKVQAALNFIISFLGTVAIWACSRYWWQRGGKKVLEREKSQAEVPLPKILNLAGPGDGFDAFMLLRWKIFSRPNISLLFQLLVILIISSALTFAGPLAQVSLRSTQVVRLQDLQVLKAHKSGGRFGNSLNDNVKWNSTMESLNKANFPYDQLLNVLPPPDVPWTYRSNEWDPVWRAECSFHGETLLDNLEATGVDPIVNALDAFPQYRSTYNASWLNRSEIRSQSYFNGETSFTGGKYLVKDLFLWFVLQSDPIVNDRMRTNTEPMKISISALHLKNFSVDVRDDATQAGVNAWRPTGVVTNASYSRVECNIKKKPGVTGGDSLPWVWSNDTYSLTQAYRANWFRTLSEASLRNETVIPPTPHQLFRFYQAYVIATNTWQPFPGGPVTQRLSVWKDTVQLSTACLVFLLFLLLLDSWLSVRYAWFLRRNKQKLKKTFIPDGKTDWMLHCAKLAAHEAQTEQFQDNRGPKDRDYFRRASFGNVMDPELGIKGLARVYASPNITARSKSDASTLASPTPRIIVQTDGTNDVMPTPELNPSPSPTVSFGSTGLSTASTMNEGANSIHSPGSRASSVTFCLTPSALDTPKVMQDGPKLTPASPSASIQSEQAAKETI</sequence>
<evidence type="ECO:0000313" key="4">
    <source>
        <dbReference type="Proteomes" id="UP000813461"/>
    </source>
</evidence>
<name>A0A8K0QYF3_9PLEO</name>
<evidence type="ECO:0000256" key="1">
    <source>
        <dbReference type="SAM" id="MobiDB-lite"/>
    </source>
</evidence>
<organism evidence="3 4">
    <name type="scientific">Paraphoma chrysanthemicola</name>
    <dbReference type="NCBI Taxonomy" id="798071"/>
    <lineage>
        <taxon>Eukaryota</taxon>
        <taxon>Fungi</taxon>
        <taxon>Dikarya</taxon>
        <taxon>Ascomycota</taxon>
        <taxon>Pezizomycotina</taxon>
        <taxon>Dothideomycetes</taxon>
        <taxon>Pleosporomycetidae</taxon>
        <taxon>Pleosporales</taxon>
        <taxon>Pleosporineae</taxon>
        <taxon>Phaeosphaeriaceae</taxon>
        <taxon>Paraphoma</taxon>
    </lineage>
</organism>
<keyword evidence="2" id="KW-0472">Membrane</keyword>
<proteinExistence type="predicted"/>
<dbReference type="OrthoDB" id="3516776at2759"/>
<protein>
    <submittedName>
        <fullName evidence="3">Uncharacterized protein</fullName>
    </submittedName>
</protein>
<dbReference type="AlphaFoldDB" id="A0A8K0QYF3"/>
<evidence type="ECO:0000313" key="3">
    <source>
        <dbReference type="EMBL" id="KAH7077342.1"/>
    </source>
</evidence>
<feature type="region of interest" description="Disordered" evidence="1">
    <location>
        <begin position="597"/>
        <end position="627"/>
    </location>
</feature>
<dbReference type="EMBL" id="JAGMVJ010000018">
    <property type="protein sequence ID" value="KAH7077342.1"/>
    <property type="molecule type" value="Genomic_DNA"/>
</dbReference>
<dbReference type="Proteomes" id="UP000813461">
    <property type="component" value="Unassembled WGS sequence"/>
</dbReference>
<feature type="transmembrane region" description="Helical" evidence="2">
    <location>
        <begin position="20"/>
        <end position="41"/>
    </location>
</feature>
<comment type="caution">
    <text evidence="3">The sequence shown here is derived from an EMBL/GenBank/DDBJ whole genome shotgun (WGS) entry which is preliminary data.</text>
</comment>
<keyword evidence="2" id="KW-0812">Transmembrane</keyword>
<keyword evidence="4" id="KW-1185">Reference proteome</keyword>
<feature type="transmembrane region" description="Helical" evidence="2">
    <location>
        <begin position="419"/>
        <end position="439"/>
    </location>
</feature>
<gene>
    <name evidence="3" type="ORF">FB567DRAFT_552865</name>
</gene>
<reference evidence="3" key="1">
    <citation type="journal article" date="2021" name="Nat. Commun.">
        <title>Genetic determinants of endophytism in the Arabidopsis root mycobiome.</title>
        <authorList>
            <person name="Mesny F."/>
            <person name="Miyauchi S."/>
            <person name="Thiergart T."/>
            <person name="Pickel B."/>
            <person name="Atanasova L."/>
            <person name="Karlsson M."/>
            <person name="Huettel B."/>
            <person name="Barry K.W."/>
            <person name="Haridas S."/>
            <person name="Chen C."/>
            <person name="Bauer D."/>
            <person name="Andreopoulos W."/>
            <person name="Pangilinan J."/>
            <person name="LaButti K."/>
            <person name="Riley R."/>
            <person name="Lipzen A."/>
            <person name="Clum A."/>
            <person name="Drula E."/>
            <person name="Henrissat B."/>
            <person name="Kohler A."/>
            <person name="Grigoriev I.V."/>
            <person name="Martin F.M."/>
            <person name="Hacquard S."/>
        </authorList>
    </citation>
    <scope>NUCLEOTIDE SEQUENCE</scope>
    <source>
        <strain evidence="3">MPI-SDFR-AT-0120</strain>
    </source>
</reference>
<accession>A0A8K0QYF3</accession>
<feature type="compositionally biased region" description="Polar residues" evidence="1">
    <location>
        <begin position="611"/>
        <end position="621"/>
    </location>
</feature>
<evidence type="ECO:0000256" key="2">
    <source>
        <dbReference type="SAM" id="Phobius"/>
    </source>
</evidence>
<keyword evidence="2" id="KW-1133">Transmembrane helix</keyword>
<feature type="transmembrane region" description="Helical" evidence="2">
    <location>
        <begin position="89"/>
        <end position="112"/>
    </location>
</feature>